<proteinExistence type="predicted"/>
<feature type="transmembrane region" description="Helical" evidence="1">
    <location>
        <begin position="106"/>
        <end position="126"/>
    </location>
</feature>
<evidence type="ECO:0000256" key="1">
    <source>
        <dbReference type="SAM" id="Phobius"/>
    </source>
</evidence>
<evidence type="ECO:0008006" key="4">
    <source>
        <dbReference type="Google" id="ProtNLM"/>
    </source>
</evidence>
<evidence type="ECO:0000313" key="3">
    <source>
        <dbReference type="Proteomes" id="UP000293952"/>
    </source>
</evidence>
<gene>
    <name evidence="2" type="ORF">ERX46_09600</name>
</gene>
<accession>A0A4Q4KLM9</accession>
<sequence>MKTKKVFRNVSAIILAGFGLLTLFLSFSVIFDFFGIREKEGNYVLLVVWANFIASLLYLFAAFGFVKLKRWTTLLLGLASIILITAFILLRIHIHNGGIYELKTVNAMIFRIGLTVLFMIIAYLTITKGSRRN</sequence>
<dbReference type="Proteomes" id="UP000293952">
    <property type="component" value="Unassembled WGS sequence"/>
</dbReference>
<protein>
    <recommendedName>
        <fullName evidence="4">DUF4293 family protein</fullName>
    </recommendedName>
</protein>
<keyword evidence="1" id="KW-0812">Transmembrane</keyword>
<feature type="transmembrane region" description="Helical" evidence="1">
    <location>
        <begin position="43"/>
        <end position="66"/>
    </location>
</feature>
<organism evidence="2 3">
    <name type="scientific">Brumimicrobium glaciale</name>
    <dbReference type="NCBI Taxonomy" id="200475"/>
    <lineage>
        <taxon>Bacteria</taxon>
        <taxon>Pseudomonadati</taxon>
        <taxon>Bacteroidota</taxon>
        <taxon>Flavobacteriia</taxon>
        <taxon>Flavobacteriales</taxon>
        <taxon>Crocinitomicaceae</taxon>
        <taxon>Brumimicrobium</taxon>
    </lineage>
</organism>
<keyword evidence="1" id="KW-0472">Membrane</keyword>
<comment type="caution">
    <text evidence="2">The sequence shown here is derived from an EMBL/GenBank/DDBJ whole genome shotgun (WGS) entry which is preliminary data.</text>
</comment>
<dbReference type="OrthoDB" id="1122739at2"/>
<dbReference type="AlphaFoldDB" id="A0A4Q4KLM9"/>
<evidence type="ECO:0000313" key="2">
    <source>
        <dbReference type="EMBL" id="RYM34202.1"/>
    </source>
</evidence>
<keyword evidence="1" id="KW-1133">Transmembrane helix</keyword>
<keyword evidence="3" id="KW-1185">Reference proteome</keyword>
<feature type="transmembrane region" description="Helical" evidence="1">
    <location>
        <begin position="12"/>
        <end position="31"/>
    </location>
</feature>
<dbReference type="RefSeq" id="WP_130093642.1">
    <property type="nucleotide sequence ID" value="NZ_SETE01000003.1"/>
</dbReference>
<feature type="transmembrane region" description="Helical" evidence="1">
    <location>
        <begin position="73"/>
        <end position="94"/>
    </location>
</feature>
<reference evidence="2 3" key="1">
    <citation type="submission" date="2019-02" db="EMBL/GenBank/DDBJ databases">
        <title>Genome sequence of the sea-ice species Brumimicrobium glaciale.</title>
        <authorList>
            <person name="Bowman J.P."/>
        </authorList>
    </citation>
    <scope>NUCLEOTIDE SEQUENCE [LARGE SCALE GENOMIC DNA]</scope>
    <source>
        <strain evidence="2 3">IC156</strain>
    </source>
</reference>
<dbReference type="EMBL" id="SETE01000003">
    <property type="protein sequence ID" value="RYM34202.1"/>
    <property type="molecule type" value="Genomic_DNA"/>
</dbReference>
<name>A0A4Q4KLM9_9FLAO</name>